<dbReference type="RefSeq" id="WP_110308921.1">
    <property type="nucleotide sequence ID" value="NZ_QICL01000001.1"/>
</dbReference>
<dbReference type="Proteomes" id="UP000247973">
    <property type="component" value="Unassembled WGS sequence"/>
</dbReference>
<dbReference type="InterPro" id="IPR005801">
    <property type="entry name" value="ADC_synthase"/>
</dbReference>
<dbReference type="InterPro" id="IPR019999">
    <property type="entry name" value="Anth_synth_I-like"/>
</dbReference>
<evidence type="ECO:0000259" key="1">
    <source>
        <dbReference type="Pfam" id="PF00425"/>
    </source>
</evidence>
<dbReference type="SUPFAM" id="SSF56322">
    <property type="entry name" value="ADC synthase"/>
    <property type="match status" value="1"/>
</dbReference>
<dbReference type="NCBIfam" id="NF005486">
    <property type="entry name" value="PRK07093.1"/>
    <property type="match status" value="1"/>
</dbReference>
<name>A0A2V3PT88_9BACT</name>
<dbReference type="InterPro" id="IPR015890">
    <property type="entry name" value="Chorismate_C"/>
</dbReference>
<evidence type="ECO:0000313" key="2">
    <source>
        <dbReference type="EMBL" id="PXV68947.1"/>
    </source>
</evidence>
<dbReference type="OrthoDB" id="9803598at2"/>
<dbReference type="AlphaFoldDB" id="A0A2V3PT88"/>
<dbReference type="Gene3D" id="3.60.120.10">
    <property type="entry name" value="Anthranilate synthase"/>
    <property type="match status" value="1"/>
</dbReference>
<gene>
    <name evidence="2" type="ORF">CLV62_101213</name>
</gene>
<accession>A0A2V3PT88</accession>
<comment type="caution">
    <text evidence="2">The sequence shown here is derived from an EMBL/GenBank/DDBJ whole genome shotgun (WGS) entry which is preliminary data.</text>
</comment>
<reference evidence="2 3" key="1">
    <citation type="submission" date="2018-03" db="EMBL/GenBank/DDBJ databases">
        <title>Genomic Encyclopedia of Archaeal and Bacterial Type Strains, Phase II (KMG-II): from individual species to whole genera.</title>
        <authorList>
            <person name="Goeker M."/>
        </authorList>
    </citation>
    <scope>NUCLEOTIDE SEQUENCE [LARGE SCALE GENOMIC DNA]</scope>
    <source>
        <strain evidence="2 3">DSM 100214</strain>
    </source>
</reference>
<feature type="domain" description="Chorismate-utilising enzyme C-terminal" evidence="1">
    <location>
        <begin position="76"/>
        <end position="320"/>
    </location>
</feature>
<dbReference type="PRINTS" id="PR00095">
    <property type="entry name" value="ANTSNTHASEI"/>
</dbReference>
<dbReference type="PANTHER" id="PTHR11236">
    <property type="entry name" value="AMINOBENZOATE/ANTHRANILATE SYNTHASE"/>
    <property type="match status" value="1"/>
</dbReference>
<dbReference type="GO" id="GO:0046820">
    <property type="term" value="F:4-amino-4-deoxychorismate synthase activity"/>
    <property type="evidence" value="ECO:0007669"/>
    <property type="project" value="TreeGrafter"/>
</dbReference>
<protein>
    <submittedName>
        <fullName evidence="2">Para-aminobenzoate synthetase component 1</fullName>
    </submittedName>
</protein>
<proteinExistence type="predicted"/>
<dbReference type="Pfam" id="PF00425">
    <property type="entry name" value="Chorismate_bind"/>
    <property type="match status" value="1"/>
</dbReference>
<organism evidence="2 3">
    <name type="scientific">Dysgonomonas alginatilytica</name>
    <dbReference type="NCBI Taxonomy" id="1605892"/>
    <lineage>
        <taxon>Bacteria</taxon>
        <taxon>Pseudomonadati</taxon>
        <taxon>Bacteroidota</taxon>
        <taxon>Bacteroidia</taxon>
        <taxon>Bacteroidales</taxon>
        <taxon>Dysgonomonadaceae</taxon>
        <taxon>Dysgonomonas</taxon>
    </lineage>
</organism>
<dbReference type="PANTHER" id="PTHR11236:SF50">
    <property type="entry name" value="AMINODEOXYCHORISMATE SYNTHASE COMPONENT 1"/>
    <property type="match status" value="1"/>
</dbReference>
<sequence length="326" mass="37123">MQFYRDTDDIRLKMNEAGSANEPFLFGINYEMSEGFFIENPLLQNDLLFQLKGIGNKKTDEVSNVSADLTYTPISESEYQHKFDIVHKGLRRGDSFLTNLTVKTPIATNISLQDIFDRSKAPYQLYMPDRFVCFSPERFVRIADGRISSNPMKGTIDAGIENAEQIILNDFKETAEHNTIVDLIRNDLSIVADHVRVERFRYIDRIRSRNKEILQVSSEIMGDLPADYHSHLGDILFKLLPAGSISGAPKTATVDLIRSAEGEDRGYYTGIFGYYDGTALDSAVLIRFIEQTDRQMYFRSGGGITAYSKCSDEYQEVLNKIYFPFI</sequence>
<dbReference type="GO" id="GO:0000162">
    <property type="term" value="P:L-tryptophan biosynthetic process"/>
    <property type="evidence" value="ECO:0007669"/>
    <property type="project" value="TreeGrafter"/>
</dbReference>
<evidence type="ECO:0000313" key="3">
    <source>
        <dbReference type="Proteomes" id="UP000247973"/>
    </source>
</evidence>
<dbReference type="EMBL" id="QICL01000001">
    <property type="protein sequence ID" value="PXV68947.1"/>
    <property type="molecule type" value="Genomic_DNA"/>
</dbReference>
<keyword evidence="3" id="KW-1185">Reference proteome</keyword>